<name>A0A3G1KWS7_FORW1</name>
<dbReference type="AlphaFoldDB" id="A0A3G1KWS7"/>
<protein>
    <recommendedName>
        <fullName evidence="1">YvlB/LiaX N-terminal domain-containing protein</fullName>
    </recommendedName>
</protein>
<reference evidence="2 3" key="1">
    <citation type="submission" date="2016-10" db="EMBL/GenBank/DDBJ databases">
        <title>Complete Genome Sequence of Peptococcaceae strain DCMF.</title>
        <authorList>
            <person name="Edwards R.J."/>
            <person name="Holland S.I."/>
            <person name="Deshpande N.P."/>
            <person name="Wong Y.K."/>
            <person name="Ertan H."/>
            <person name="Manefield M."/>
            <person name="Russell T.L."/>
            <person name="Lee M.J."/>
        </authorList>
    </citation>
    <scope>NUCLEOTIDE SEQUENCE [LARGE SCALE GENOMIC DNA]</scope>
    <source>
        <strain evidence="2 3">DCMF</strain>
    </source>
</reference>
<dbReference type="Pfam" id="PF22746">
    <property type="entry name" value="SHOCT-like_DUF2089-C"/>
    <property type="match status" value="1"/>
</dbReference>
<evidence type="ECO:0000259" key="1">
    <source>
        <dbReference type="Pfam" id="PF22746"/>
    </source>
</evidence>
<dbReference type="Proteomes" id="UP000323521">
    <property type="component" value="Chromosome"/>
</dbReference>
<dbReference type="InterPro" id="IPR053959">
    <property type="entry name" value="YvlB/LiaX_N"/>
</dbReference>
<feature type="domain" description="YvlB/LiaX N-terminal" evidence="1">
    <location>
        <begin position="3"/>
        <end position="34"/>
    </location>
</feature>
<dbReference type="OrthoDB" id="9808584at2"/>
<evidence type="ECO:0000313" key="2">
    <source>
        <dbReference type="EMBL" id="ATW26902.1"/>
    </source>
</evidence>
<dbReference type="EMBL" id="CP017634">
    <property type="protein sequence ID" value="ATW26902.1"/>
    <property type="molecule type" value="Genomic_DNA"/>
</dbReference>
<sequence>MKEEKKKILVMIEEGKISAAEGLELLQALEDGEQKASVVSLKNRFLRVRVYTANSTKVNVNIPMGLLKAASKFAGFGMNFIPEEARNEMAKKGIDLSQIDIGELVKAIEQGLVDEKLVDIDVMDPVEGQVRVEVYVD</sequence>
<gene>
    <name evidence="2" type="ORF">DCMF_20970</name>
</gene>
<accession>A0A3G1KWS7</accession>
<dbReference type="KEGG" id="fwa:DCMF_20970"/>
<keyword evidence="3" id="KW-1185">Reference proteome</keyword>
<proteinExistence type="predicted"/>
<evidence type="ECO:0000313" key="3">
    <source>
        <dbReference type="Proteomes" id="UP000323521"/>
    </source>
</evidence>
<organism evidence="2 3">
    <name type="scientific">Formimonas warabiya</name>
    <dbReference type="NCBI Taxonomy" id="1761012"/>
    <lineage>
        <taxon>Bacteria</taxon>
        <taxon>Bacillati</taxon>
        <taxon>Bacillota</taxon>
        <taxon>Clostridia</taxon>
        <taxon>Eubacteriales</taxon>
        <taxon>Peptococcaceae</taxon>
        <taxon>Candidatus Formimonas</taxon>
    </lineage>
</organism>
<dbReference type="RefSeq" id="WP_148136233.1">
    <property type="nucleotide sequence ID" value="NZ_CP017634.1"/>
</dbReference>